<evidence type="ECO:0000313" key="2">
    <source>
        <dbReference type="EMBL" id="PZQ99617.1"/>
    </source>
</evidence>
<proteinExistence type="predicted"/>
<organism evidence="2 3">
    <name type="scientific">Cereibacter sphaeroides</name>
    <name type="common">Rhodobacter sphaeroides</name>
    <dbReference type="NCBI Taxonomy" id="1063"/>
    <lineage>
        <taxon>Bacteria</taxon>
        <taxon>Pseudomonadati</taxon>
        <taxon>Pseudomonadota</taxon>
        <taxon>Alphaproteobacteria</taxon>
        <taxon>Rhodobacterales</taxon>
        <taxon>Paracoccaceae</taxon>
        <taxon>Cereibacter</taxon>
    </lineage>
</organism>
<dbReference type="EMBL" id="QFQS01000001">
    <property type="protein sequence ID" value="PZQ99617.1"/>
    <property type="molecule type" value="Genomic_DNA"/>
</dbReference>
<gene>
    <name evidence="2" type="ORF">DI533_02855</name>
</gene>
<dbReference type="Proteomes" id="UP000248975">
    <property type="component" value="Unassembled WGS sequence"/>
</dbReference>
<accession>A0A2W5TUB7</accession>
<evidence type="ECO:0008006" key="4">
    <source>
        <dbReference type="Google" id="ProtNLM"/>
    </source>
</evidence>
<feature type="chain" id="PRO_5016066581" description="DUF4189 domain-containing protein" evidence="1">
    <location>
        <begin position="22"/>
        <end position="222"/>
    </location>
</feature>
<evidence type="ECO:0000256" key="1">
    <source>
        <dbReference type="SAM" id="SignalP"/>
    </source>
</evidence>
<feature type="signal peptide" evidence="1">
    <location>
        <begin position="1"/>
        <end position="21"/>
    </location>
</feature>
<reference evidence="2 3" key="1">
    <citation type="submission" date="2017-08" db="EMBL/GenBank/DDBJ databases">
        <title>Infants hospitalized years apart are colonized by the same room-sourced microbial strains.</title>
        <authorList>
            <person name="Brooks B."/>
            <person name="Olm M.R."/>
            <person name="Firek B.A."/>
            <person name="Baker R."/>
            <person name="Thomas B.C."/>
            <person name="Morowitz M.J."/>
            <person name="Banfield J.F."/>
        </authorList>
    </citation>
    <scope>NUCLEOTIDE SEQUENCE [LARGE SCALE GENOMIC DNA]</scope>
    <source>
        <strain evidence="2">S2_003_000_R2_11</strain>
    </source>
</reference>
<dbReference type="AlphaFoldDB" id="A0A2W5TUB7"/>
<comment type="caution">
    <text evidence="2">The sequence shown here is derived from an EMBL/GenBank/DDBJ whole genome shotgun (WGS) entry which is preliminary data.</text>
</comment>
<sequence length="222" mass="24924">MKLIAHILAASLFLAPVVGHAAESSGAVPVIEMTAVDFNLDQMPWMTDAARSYMRDRIAEYKEGKILGYVLVVSPNQIWDYRGSYSTSPIASLEELARPALEGCEYYNFEPCRIVSINGKSTARPDGSYAQQPRMLNYDPTTFNFRRIPLIAEQDRVVARTYRDAPMPKAFFFNTNGNWSWKNADTDANAIAEAKKACEGDPVVATCMMYAFNNTVVWEQPR</sequence>
<name>A0A2W5TUB7_CERSP</name>
<keyword evidence="1" id="KW-0732">Signal</keyword>
<protein>
    <recommendedName>
        <fullName evidence="4">DUF4189 domain-containing protein</fullName>
    </recommendedName>
</protein>
<evidence type="ECO:0000313" key="3">
    <source>
        <dbReference type="Proteomes" id="UP000248975"/>
    </source>
</evidence>